<dbReference type="EMBL" id="AEAI01000992">
    <property type="protein sequence ID" value="EGH44527.1"/>
    <property type="molecule type" value="Genomic_DNA"/>
</dbReference>
<protein>
    <submittedName>
        <fullName evidence="1">Uncharacterized protein</fullName>
    </submittedName>
</protein>
<evidence type="ECO:0000313" key="1">
    <source>
        <dbReference type="EMBL" id="EGH44527.1"/>
    </source>
</evidence>
<dbReference type="PATRIC" id="fig|629263.4.peg.3262"/>
<dbReference type="AlphaFoldDB" id="F3GBS7"/>
<accession>F3GBS7</accession>
<name>F3GBS7_PSESJ</name>
<dbReference type="HOGENOM" id="CLU_2754889_0_0_6"/>
<dbReference type="BioCyc" id="PSYR629263:G11X0-3652-MONOMER"/>
<keyword evidence="2" id="KW-1185">Reference proteome</keyword>
<evidence type="ECO:0000313" key="2">
    <source>
        <dbReference type="Proteomes" id="UP000004986"/>
    </source>
</evidence>
<gene>
    <name evidence="1" type="ORF">PSYPI_19943</name>
</gene>
<comment type="caution">
    <text evidence="1">The sequence shown here is derived from an EMBL/GenBank/DDBJ whole genome shotgun (WGS) entry which is preliminary data.</text>
</comment>
<sequence length="70" mass="7839">MIFIGSYMLNVPFPFMCDGVTTWMSVMDIGAFWATSMCWSFFSPVDHECELSAPAIFLGANCDVAPVRFE</sequence>
<dbReference type="Proteomes" id="UP000004986">
    <property type="component" value="Unassembled WGS sequence"/>
</dbReference>
<reference evidence="1 2" key="1">
    <citation type="journal article" date="2011" name="PLoS Pathog.">
        <title>Dynamic evolution of pathogenicity revealed by sequencing and comparative genomics of 19 Pseudomonas syringae isolates.</title>
        <authorList>
            <person name="Baltrus D.A."/>
            <person name="Nishimura M.T."/>
            <person name="Romanchuk A."/>
            <person name="Chang J.H."/>
            <person name="Mukhtar M.S."/>
            <person name="Cherkis K."/>
            <person name="Roach J."/>
            <person name="Grant S.R."/>
            <person name="Jones C.D."/>
            <person name="Dangl J.L."/>
        </authorList>
    </citation>
    <scope>NUCLEOTIDE SEQUENCE [LARGE SCALE GENOMIC DNA]</scope>
    <source>
        <strain evidence="1 2">1704B</strain>
    </source>
</reference>
<proteinExistence type="predicted"/>
<organism evidence="1 2">
    <name type="scientific">Pseudomonas syringae pv. pisi str. 1704B</name>
    <dbReference type="NCBI Taxonomy" id="629263"/>
    <lineage>
        <taxon>Bacteria</taxon>
        <taxon>Pseudomonadati</taxon>
        <taxon>Pseudomonadota</taxon>
        <taxon>Gammaproteobacteria</taxon>
        <taxon>Pseudomonadales</taxon>
        <taxon>Pseudomonadaceae</taxon>
        <taxon>Pseudomonas</taxon>
        <taxon>Pseudomonas syringae</taxon>
    </lineage>
</organism>